<accession>A0A371B5L4</accession>
<organism evidence="2 3">
    <name type="scientific">Sphingorhabdus pulchriflava</name>
    <dbReference type="NCBI Taxonomy" id="2292257"/>
    <lineage>
        <taxon>Bacteria</taxon>
        <taxon>Pseudomonadati</taxon>
        <taxon>Pseudomonadota</taxon>
        <taxon>Alphaproteobacteria</taxon>
        <taxon>Sphingomonadales</taxon>
        <taxon>Sphingomonadaceae</taxon>
        <taxon>Sphingorhabdus</taxon>
    </lineage>
</organism>
<sequence length="133" mass="14262">MAGMTKAIRAGLAYFALVFAVAFLLGTVRTLWIAPALGATNAVLVELPVMLAVSWFIARWLVPREAINSAAEQLTMGVTAFATLMFAERGLAVLLLDQSADLWFRELFGIPGILGLLGQIGFGAMPLLVGRRI</sequence>
<keyword evidence="1" id="KW-0812">Transmembrane</keyword>
<evidence type="ECO:0000256" key="1">
    <source>
        <dbReference type="SAM" id="Phobius"/>
    </source>
</evidence>
<feature type="transmembrane region" description="Helical" evidence="1">
    <location>
        <begin position="39"/>
        <end position="62"/>
    </location>
</feature>
<feature type="transmembrane region" description="Helical" evidence="1">
    <location>
        <begin position="12"/>
        <end position="33"/>
    </location>
</feature>
<evidence type="ECO:0000313" key="2">
    <source>
        <dbReference type="EMBL" id="RDV02844.1"/>
    </source>
</evidence>
<gene>
    <name evidence="2" type="ORF">DXH95_13015</name>
</gene>
<keyword evidence="1" id="KW-1133">Transmembrane helix</keyword>
<feature type="transmembrane region" description="Helical" evidence="1">
    <location>
        <begin position="74"/>
        <end position="96"/>
    </location>
</feature>
<reference evidence="3" key="1">
    <citation type="submission" date="2018-08" db="EMBL/GenBank/DDBJ databases">
        <authorList>
            <person name="Kim S.-J."/>
            <person name="Jung G.-Y."/>
        </authorList>
    </citation>
    <scope>NUCLEOTIDE SEQUENCE [LARGE SCALE GENOMIC DNA]</scope>
    <source>
        <strain evidence="3">GY_G</strain>
    </source>
</reference>
<feature type="transmembrane region" description="Helical" evidence="1">
    <location>
        <begin position="108"/>
        <end position="129"/>
    </location>
</feature>
<comment type="caution">
    <text evidence="2">The sequence shown here is derived from an EMBL/GenBank/DDBJ whole genome shotgun (WGS) entry which is preliminary data.</text>
</comment>
<protein>
    <submittedName>
        <fullName evidence="2">Uncharacterized protein</fullName>
    </submittedName>
</protein>
<dbReference type="EMBL" id="QRGP01000002">
    <property type="protein sequence ID" value="RDV02844.1"/>
    <property type="molecule type" value="Genomic_DNA"/>
</dbReference>
<evidence type="ECO:0000313" key="3">
    <source>
        <dbReference type="Proteomes" id="UP000263833"/>
    </source>
</evidence>
<dbReference type="AlphaFoldDB" id="A0A371B5L4"/>
<keyword evidence="1" id="KW-0472">Membrane</keyword>
<dbReference type="Proteomes" id="UP000263833">
    <property type="component" value="Unassembled WGS sequence"/>
</dbReference>
<keyword evidence="3" id="KW-1185">Reference proteome</keyword>
<name>A0A371B5L4_9SPHN</name>
<proteinExistence type="predicted"/>